<evidence type="ECO:0000256" key="4">
    <source>
        <dbReference type="ARBA" id="ARBA00022692"/>
    </source>
</evidence>
<keyword evidence="2 10" id="KW-0813">Transport</keyword>
<evidence type="ECO:0000256" key="11">
    <source>
        <dbReference type="SAM" id="MobiDB-lite"/>
    </source>
</evidence>
<keyword evidence="3 10" id="KW-1134">Transmembrane beta strand</keyword>
<protein>
    <recommendedName>
        <fullName evidence="10">Porin</fullName>
    </recommendedName>
</protein>
<sequence>MGVGDVGSFDGAKSFDHEDGDEQDTFYKNARFALKTWTGQETELGTLRTYTETRFNFGNFNNYAFRESADTYNVAGNKG</sequence>
<evidence type="ECO:0000256" key="7">
    <source>
        <dbReference type="ARBA" id="ARBA00023114"/>
    </source>
</evidence>
<dbReference type="Pfam" id="PF02530">
    <property type="entry name" value="Porin_2"/>
    <property type="match status" value="1"/>
</dbReference>
<comment type="caution">
    <text evidence="12">The sequence shown here is derived from an EMBL/GenBank/DDBJ whole genome shotgun (WGS) entry which is preliminary data.</text>
</comment>
<dbReference type="AlphaFoldDB" id="A0A2A6F6N2"/>
<evidence type="ECO:0000256" key="1">
    <source>
        <dbReference type="ARBA" id="ARBA00009521"/>
    </source>
</evidence>
<evidence type="ECO:0000256" key="5">
    <source>
        <dbReference type="ARBA" id="ARBA00022729"/>
    </source>
</evidence>
<evidence type="ECO:0000256" key="6">
    <source>
        <dbReference type="ARBA" id="ARBA00023065"/>
    </source>
</evidence>
<evidence type="ECO:0000256" key="3">
    <source>
        <dbReference type="ARBA" id="ARBA00022452"/>
    </source>
</evidence>
<feature type="region of interest" description="Disordered" evidence="11">
    <location>
        <begin position="1"/>
        <end position="22"/>
    </location>
</feature>
<accession>A0A2A6F6N2</accession>
<dbReference type="GO" id="GO:0046930">
    <property type="term" value="C:pore complex"/>
    <property type="evidence" value="ECO:0007669"/>
    <property type="project" value="UniProtKB-KW"/>
</dbReference>
<keyword evidence="8 10" id="KW-0472">Membrane</keyword>
<comment type="similarity">
    <text evidence="1 10">Belongs to the alphaproteobacteria porin family.</text>
</comment>
<keyword evidence="9 10" id="KW-0998">Cell outer membrane</keyword>
<keyword evidence="5" id="KW-0732">Signal</keyword>
<keyword evidence="4 10" id="KW-0812">Transmembrane</keyword>
<dbReference type="GO" id="GO:0006811">
    <property type="term" value="P:monoatomic ion transport"/>
    <property type="evidence" value="ECO:0007669"/>
    <property type="project" value="UniProtKB-KW"/>
</dbReference>
<keyword evidence="6 10" id="KW-0406">Ion transport</keyword>
<evidence type="ECO:0000313" key="12">
    <source>
        <dbReference type="EMBL" id="PDQ17108.1"/>
    </source>
</evidence>
<dbReference type="InterPro" id="IPR003684">
    <property type="entry name" value="Porin_alphabac"/>
</dbReference>
<feature type="non-terminal residue" evidence="12">
    <location>
        <position position="79"/>
    </location>
</feature>
<keyword evidence="13" id="KW-1185">Reference proteome</keyword>
<gene>
    <name evidence="12" type="ORF">CN311_31795</name>
</gene>
<dbReference type="EMBL" id="NWQG01000341">
    <property type="protein sequence ID" value="PDQ17108.1"/>
    <property type="molecule type" value="Genomic_DNA"/>
</dbReference>
<comment type="subcellular location">
    <subcellularLocation>
        <location evidence="10">Cell outer membrane</location>
        <topology evidence="10">Multi-pass membrane protein</topology>
    </subcellularLocation>
</comment>
<proteinExistence type="inferred from homology"/>
<name>A0A2A6F6N2_9HYPH</name>
<evidence type="ECO:0000256" key="2">
    <source>
        <dbReference type="ARBA" id="ARBA00022448"/>
    </source>
</evidence>
<reference evidence="12 13" key="1">
    <citation type="submission" date="2017-09" db="EMBL/GenBank/DDBJ databases">
        <title>Mesorhizobum sanjuanii sp. nov. isolated from nodules of Lotus tenuis in saline-alkaline lowlands of Flooding Pampa.</title>
        <authorList>
            <person name="Sannazzaro A.I."/>
            <person name="Torres Tejerizo G.A."/>
            <person name="Fontana F."/>
            <person name="Cumpa Velazquez L.M."/>
            <person name="Hansen L."/>
            <person name="Pistorio M."/>
            <person name="Estrella M.J."/>
        </authorList>
    </citation>
    <scope>NUCLEOTIDE SEQUENCE [LARGE SCALE GENOMIC DNA]</scope>
    <source>
        <strain evidence="12 13">BSA136</strain>
    </source>
</reference>
<keyword evidence="7 10" id="KW-0626">Porin</keyword>
<dbReference type="GO" id="GO:0009279">
    <property type="term" value="C:cell outer membrane"/>
    <property type="evidence" value="ECO:0007669"/>
    <property type="project" value="UniProtKB-SubCell"/>
</dbReference>
<evidence type="ECO:0000256" key="10">
    <source>
        <dbReference type="RuleBase" id="RU364005"/>
    </source>
</evidence>
<evidence type="ECO:0000256" key="8">
    <source>
        <dbReference type="ARBA" id="ARBA00023136"/>
    </source>
</evidence>
<comment type="domain">
    <text evidence="10">Consists of 16-stranded beta-barrel sheets, with large surface-exposed loops, that form a transmembrane pore at the center of each barrel. The pore is partially ocluded by a peptide loop that folds into the pore lumen.</text>
</comment>
<evidence type="ECO:0000256" key="9">
    <source>
        <dbReference type="ARBA" id="ARBA00023237"/>
    </source>
</evidence>
<organism evidence="12 13">
    <name type="scientific">Mesorhizobium sanjuanii</name>
    <dbReference type="NCBI Taxonomy" id="2037900"/>
    <lineage>
        <taxon>Bacteria</taxon>
        <taxon>Pseudomonadati</taxon>
        <taxon>Pseudomonadota</taxon>
        <taxon>Alphaproteobacteria</taxon>
        <taxon>Hyphomicrobiales</taxon>
        <taxon>Phyllobacteriaceae</taxon>
        <taxon>Mesorhizobium</taxon>
    </lineage>
</organism>
<evidence type="ECO:0000313" key="13">
    <source>
        <dbReference type="Proteomes" id="UP000219182"/>
    </source>
</evidence>
<dbReference type="Proteomes" id="UP000219182">
    <property type="component" value="Unassembled WGS sequence"/>
</dbReference>
<comment type="function">
    <text evidence="10">Forms passive diffusion pores that allow small molecular weight hydrophilic materials across the outer membrane.</text>
</comment>
<dbReference type="GO" id="GO:0015288">
    <property type="term" value="F:porin activity"/>
    <property type="evidence" value="ECO:0007669"/>
    <property type="project" value="UniProtKB-KW"/>
</dbReference>